<dbReference type="HOGENOM" id="CLU_028840_6_0_1"/>
<dbReference type="eggNOG" id="ENOG502RT6G">
    <property type="taxonomic scope" value="Eukaryota"/>
</dbReference>
<dbReference type="InterPro" id="IPR001810">
    <property type="entry name" value="F-box_dom"/>
</dbReference>
<keyword evidence="3" id="KW-1185">Reference proteome</keyword>
<protein>
    <recommendedName>
        <fullName evidence="1">F-box domain-containing protein</fullName>
    </recommendedName>
</protein>
<dbReference type="PROSITE" id="PS50181">
    <property type="entry name" value="FBOX"/>
    <property type="match status" value="1"/>
</dbReference>
<dbReference type="Pfam" id="PF00646">
    <property type="entry name" value="F-box"/>
    <property type="match status" value="1"/>
</dbReference>
<dbReference type="EMBL" id="DS268519">
    <property type="protein sequence ID" value="EFO85079.1"/>
    <property type="molecule type" value="Genomic_DNA"/>
</dbReference>
<evidence type="ECO:0000259" key="1">
    <source>
        <dbReference type="PROSITE" id="PS50181"/>
    </source>
</evidence>
<name>E3N3C3_CAERE</name>
<dbReference type="Proteomes" id="UP000008281">
    <property type="component" value="Unassembled WGS sequence"/>
</dbReference>
<evidence type="ECO:0000313" key="3">
    <source>
        <dbReference type="Proteomes" id="UP000008281"/>
    </source>
</evidence>
<proteinExistence type="predicted"/>
<sequence length="312" mass="35799">MPPLPLLRLPRLVLCEVFKSLSIGEKIKLSFCSKKVSIQINNAQFYSQKVIVDLDILNQNIRVHSENNKDTFEIYTYPGSWNSHNSNTHQYPIAGCSAPVITTPTGIKIFWKNYPEGFLSVIQYLLKIFQCKFSTHIRLYNSDIYQPVISELFHLQLEFKKITISLNGSEQRNLLWSKIASNLGLVEELRIISVENPHVRPVVTYWPEKISVTSFYWFQSLLACTCTRITLDWLHLDNKDLDEILRKWKAGGFPNLEHLKIDGQGIKIIGTTILEMHLWELAGMVIQTDDGSKNGTIRIDTGSIEMSVTSFH</sequence>
<feature type="domain" description="F-box" evidence="1">
    <location>
        <begin position="3"/>
        <end position="49"/>
    </location>
</feature>
<gene>
    <name evidence="2" type="ORF">CRE_21964</name>
</gene>
<dbReference type="Pfam" id="PF07735">
    <property type="entry name" value="FBA_2"/>
    <property type="match status" value="1"/>
</dbReference>
<reference evidence="2" key="1">
    <citation type="submission" date="2007-07" db="EMBL/GenBank/DDBJ databases">
        <title>PCAP assembly of the Caenorhabditis remanei genome.</title>
        <authorList>
            <consortium name="The Caenorhabditis remanei Sequencing Consortium"/>
            <person name="Wilson R.K."/>
        </authorList>
    </citation>
    <scope>NUCLEOTIDE SEQUENCE [LARGE SCALE GENOMIC DNA]</scope>
    <source>
        <strain evidence="2">PB4641</strain>
    </source>
</reference>
<dbReference type="PANTHER" id="PTHR21503:SF52">
    <property type="entry name" value="F-BOX DOMAIN-CONTAINING PROTEIN"/>
    <property type="match status" value="1"/>
</dbReference>
<dbReference type="InParanoid" id="E3N3C3"/>
<organism evidence="3">
    <name type="scientific">Caenorhabditis remanei</name>
    <name type="common">Caenorhabditis vulgaris</name>
    <dbReference type="NCBI Taxonomy" id="31234"/>
    <lineage>
        <taxon>Eukaryota</taxon>
        <taxon>Metazoa</taxon>
        <taxon>Ecdysozoa</taxon>
        <taxon>Nematoda</taxon>
        <taxon>Chromadorea</taxon>
        <taxon>Rhabditida</taxon>
        <taxon>Rhabditina</taxon>
        <taxon>Rhabditomorpha</taxon>
        <taxon>Rhabditoidea</taxon>
        <taxon>Rhabditidae</taxon>
        <taxon>Peloderinae</taxon>
        <taxon>Caenorhabditis</taxon>
    </lineage>
</organism>
<dbReference type="InterPro" id="IPR012885">
    <property type="entry name" value="F-box_Sdz-33"/>
</dbReference>
<dbReference type="AlphaFoldDB" id="E3N3C3"/>
<evidence type="ECO:0000313" key="2">
    <source>
        <dbReference type="EMBL" id="EFO85079.1"/>
    </source>
</evidence>
<dbReference type="PANTHER" id="PTHR21503">
    <property type="entry name" value="F-BOX-CONTAINING HYPOTHETICAL PROTEIN C.ELEGANS"/>
    <property type="match status" value="1"/>
</dbReference>
<accession>E3N3C3</accession>